<dbReference type="GeneID" id="54472160"/>
<name>A0A6A6PQP7_9PEZI</name>
<dbReference type="RefSeq" id="XP_033588990.1">
    <property type="nucleotide sequence ID" value="XM_033731158.1"/>
</dbReference>
<dbReference type="EMBL" id="MU001636">
    <property type="protein sequence ID" value="KAF2482420.1"/>
    <property type="molecule type" value="Genomic_DNA"/>
</dbReference>
<dbReference type="AlphaFoldDB" id="A0A6A6PQP7"/>
<protein>
    <submittedName>
        <fullName evidence="1">Uncharacterized protein</fullName>
    </submittedName>
</protein>
<proteinExistence type="predicted"/>
<gene>
    <name evidence="1" type="ORF">BDY17DRAFT_251305</name>
</gene>
<reference evidence="1" key="1">
    <citation type="journal article" date="2020" name="Stud. Mycol.">
        <title>101 Dothideomycetes genomes: a test case for predicting lifestyles and emergence of pathogens.</title>
        <authorList>
            <person name="Haridas S."/>
            <person name="Albert R."/>
            <person name="Binder M."/>
            <person name="Bloem J."/>
            <person name="Labutti K."/>
            <person name="Salamov A."/>
            <person name="Andreopoulos B."/>
            <person name="Baker S."/>
            <person name="Barry K."/>
            <person name="Bills G."/>
            <person name="Bluhm B."/>
            <person name="Cannon C."/>
            <person name="Castanera R."/>
            <person name="Culley D."/>
            <person name="Daum C."/>
            <person name="Ezra D."/>
            <person name="Gonzalez J."/>
            <person name="Henrissat B."/>
            <person name="Kuo A."/>
            <person name="Liang C."/>
            <person name="Lipzen A."/>
            <person name="Lutzoni F."/>
            <person name="Magnuson J."/>
            <person name="Mondo S."/>
            <person name="Nolan M."/>
            <person name="Ohm R."/>
            <person name="Pangilinan J."/>
            <person name="Park H.-J."/>
            <person name="Ramirez L."/>
            <person name="Alfaro M."/>
            <person name="Sun H."/>
            <person name="Tritt A."/>
            <person name="Yoshinaga Y."/>
            <person name="Zwiers L.-H."/>
            <person name="Turgeon B."/>
            <person name="Goodwin S."/>
            <person name="Spatafora J."/>
            <person name="Crous P."/>
            <person name="Grigoriev I."/>
        </authorList>
    </citation>
    <scope>NUCLEOTIDE SEQUENCE</scope>
    <source>
        <strain evidence="1">CBS 113389</strain>
    </source>
</reference>
<organism evidence="1 2">
    <name type="scientific">Neohortaea acidophila</name>
    <dbReference type="NCBI Taxonomy" id="245834"/>
    <lineage>
        <taxon>Eukaryota</taxon>
        <taxon>Fungi</taxon>
        <taxon>Dikarya</taxon>
        <taxon>Ascomycota</taxon>
        <taxon>Pezizomycotina</taxon>
        <taxon>Dothideomycetes</taxon>
        <taxon>Dothideomycetidae</taxon>
        <taxon>Mycosphaerellales</taxon>
        <taxon>Teratosphaeriaceae</taxon>
        <taxon>Neohortaea</taxon>
    </lineage>
</organism>
<dbReference type="InterPro" id="IPR053037">
    <property type="entry name" value="Pericyclase_pydY-like"/>
</dbReference>
<dbReference type="OrthoDB" id="425354at2759"/>
<keyword evidence="2" id="KW-1185">Reference proteome</keyword>
<sequence>MAVPTEVTISNLSGTYTLNRHLSDSSQSVLKMQGVNFLVRQAVAYSTVDVTLKQYTSPDGALHLDQEQVSTGGVRNFEDRIMDWETGEKTNWIWGKVSGQSRYTTLGEIEDDYLREGWGPDCVEGEVVEGYVESVTDRWSARQVWGFAEVEGMRKHVRRILARKPGHRDERIRLVYDWKGPA</sequence>
<dbReference type="Proteomes" id="UP000799767">
    <property type="component" value="Unassembled WGS sequence"/>
</dbReference>
<evidence type="ECO:0000313" key="1">
    <source>
        <dbReference type="EMBL" id="KAF2482420.1"/>
    </source>
</evidence>
<dbReference type="PANTHER" id="PTHR38115:SF1">
    <property type="entry name" value="LIPOCALIN-LIKE DOMAIN-CONTAINING PROTEIN"/>
    <property type="match status" value="1"/>
</dbReference>
<dbReference type="PANTHER" id="PTHR38115">
    <property type="entry name" value="LIPOCALIN-LIKE DOMAIN-CONTAINING PROTEIN"/>
    <property type="match status" value="1"/>
</dbReference>
<evidence type="ECO:0000313" key="2">
    <source>
        <dbReference type="Proteomes" id="UP000799767"/>
    </source>
</evidence>
<accession>A0A6A6PQP7</accession>